<dbReference type="GO" id="GO:0008194">
    <property type="term" value="F:UDP-glycosyltransferase activity"/>
    <property type="evidence" value="ECO:0007669"/>
    <property type="project" value="InterPro"/>
</dbReference>
<evidence type="ECO:0000256" key="8">
    <source>
        <dbReference type="RuleBase" id="RU003718"/>
    </source>
</evidence>
<evidence type="ECO:0000256" key="6">
    <source>
        <dbReference type="ARBA" id="ARBA00022989"/>
    </source>
</evidence>
<feature type="transmembrane region" description="Helical" evidence="9">
    <location>
        <begin position="533"/>
        <end position="563"/>
    </location>
</feature>
<dbReference type="PANTHER" id="PTHR48043:SF32">
    <property type="entry name" value="UDP-GLUCURONOSYLTRANSFERASE"/>
    <property type="match status" value="1"/>
</dbReference>
<evidence type="ECO:0000256" key="1">
    <source>
        <dbReference type="ARBA" id="ARBA00004370"/>
    </source>
</evidence>
<dbReference type="CDD" id="cd03784">
    <property type="entry name" value="GT1_Gtf-like"/>
    <property type="match status" value="1"/>
</dbReference>
<proteinExistence type="inferred from homology"/>
<evidence type="ECO:0000256" key="4">
    <source>
        <dbReference type="ARBA" id="ARBA00022679"/>
    </source>
</evidence>
<dbReference type="GO" id="GO:0016020">
    <property type="term" value="C:membrane"/>
    <property type="evidence" value="ECO:0007669"/>
    <property type="project" value="UniProtKB-SubCell"/>
</dbReference>
<protein>
    <recommendedName>
        <fullName evidence="12">UDP-glycosyltransferases domain-containing protein</fullName>
    </recommendedName>
</protein>
<keyword evidence="4 8" id="KW-0808">Transferase</keyword>
<evidence type="ECO:0000256" key="2">
    <source>
        <dbReference type="ARBA" id="ARBA00009995"/>
    </source>
</evidence>
<dbReference type="PROSITE" id="PS00375">
    <property type="entry name" value="UDPGT"/>
    <property type="match status" value="1"/>
</dbReference>
<dbReference type="Proteomes" id="UP001153269">
    <property type="component" value="Unassembled WGS sequence"/>
</dbReference>
<keyword evidence="7 9" id="KW-0472">Membrane</keyword>
<evidence type="ECO:0000256" key="3">
    <source>
        <dbReference type="ARBA" id="ARBA00022676"/>
    </source>
</evidence>
<dbReference type="FunFam" id="3.40.50.2000:FF:000001">
    <property type="entry name" value="UDP-glucuronosyltransferase"/>
    <property type="match status" value="1"/>
</dbReference>
<keyword evidence="11" id="KW-1185">Reference proteome</keyword>
<name>A0A9N7Y7R2_PLEPL</name>
<comment type="caution">
    <text evidence="10">The sequence shown here is derived from an EMBL/GenBank/DDBJ whole genome shotgun (WGS) entry which is preliminary data.</text>
</comment>
<dbReference type="InterPro" id="IPR035595">
    <property type="entry name" value="UDP_glycos_trans_CS"/>
</dbReference>
<sequence>MFKECLKEANEVYVSKLSYGQTDHRITWHPLDLLSETNFWIRTQKEPEDMSGTIPIFLSWLCLLLLNPISGSRILVLPVDGSHWINMEVILQELHSRGHELTVLRSAKSWFIPSNSSIYTSIDVIMLEDESDKDFANKMLQDVMECRRSHGFIRTLYQQNMLTSMLAKGHEILARAAALMLDDPVFIKKLRDAEFDLMLTDPALPLGVLLGSYLKLPMVLNVRWINSGEGHLTLAPSPVSYVPVSGSELHDKMDFQERTKNMLHYLYSVYEQHVIINPHYSDLFQRHFPPGTDLLSVQRAADIWLLRADFVFEFPRPTMPNVVYIGGFQCKKAKPLTAELETFMQSSGEHGVVVMSLGSYVSALPREVTEAIAAAFAQLPQKVVWKFAGEKPSSLGSNTLLMKWLPQKDLLGHPKTRAFVAHGGTNGMYEAICHGVPVVGLPLLFDQFDNLLRLRVRGAARVVEVHSLTKENFLEALKDVLETPSYLNRIQHLSLLHHDRPLSPMDTAIFWIEYVIRNQGAAHLQPAAFSLPWYSYFCLDVAVFIMAVLGALVWAVVLVIKVLCCRRFRRKIKAE</sequence>
<dbReference type="PANTHER" id="PTHR48043">
    <property type="entry name" value="EG:EG0003.4 PROTEIN-RELATED"/>
    <property type="match status" value="1"/>
</dbReference>
<dbReference type="SUPFAM" id="SSF53756">
    <property type="entry name" value="UDP-Glycosyltransferase/glycogen phosphorylase"/>
    <property type="match status" value="1"/>
</dbReference>
<comment type="similarity">
    <text evidence="2 8">Belongs to the UDP-glycosyltransferase family.</text>
</comment>
<accession>A0A9N7Y7R2</accession>
<evidence type="ECO:0008006" key="12">
    <source>
        <dbReference type="Google" id="ProtNLM"/>
    </source>
</evidence>
<dbReference type="InterPro" id="IPR002213">
    <property type="entry name" value="UDP_glucos_trans"/>
</dbReference>
<dbReference type="EMBL" id="CADEAL010000175">
    <property type="protein sequence ID" value="CAB1415787.1"/>
    <property type="molecule type" value="Genomic_DNA"/>
</dbReference>
<dbReference type="Gene3D" id="3.40.50.2000">
    <property type="entry name" value="Glycogen Phosphorylase B"/>
    <property type="match status" value="1"/>
</dbReference>
<keyword evidence="6 9" id="KW-1133">Transmembrane helix</keyword>
<organism evidence="10 11">
    <name type="scientific">Pleuronectes platessa</name>
    <name type="common">European plaice</name>
    <dbReference type="NCBI Taxonomy" id="8262"/>
    <lineage>
        <taxon>Eukaryota</taxon>
        <taxon>Metazoa</taxon>
        <taxon>Chordata</taxon>
        <taxon>Craniata</taxon>
        <taxon>Vertebrata</taxon>
        <taxon>Euteleostomi</taxon>
        <taxon>Actinopterygii</taxon>
        <taxon>Neopterygii</taxon>
        <taxon>Teleostei</taxon>
        <taxon>Neoteleostei</taxon>
        <taxon>Acanthomorphata</taxon>
        <taxon>Carangaria</taxon>
        <taxon>Pleuronectiformes</taxon>
        <taxon>Pleuronectoidei</taxon>
        <taxon>Pleuronectidae</taxon>
        <taxon>Pleuronectes</taxon>
    </lineage>
</organism>
<keyword evidence="3 8" id="KW-0328">Glycosyltransferase</keyword>
<evidence type="ECO:0000256" key="9">
    <source>
        <dbReference type="SAM" id="Phobius"/>
    </source>
</evidence>
<evidence type="ECO:0000256" key="5">
    <source>
        <dbReference type="ARBA" id="ARBA00022692"/>
    </source>
</evidence>
<evidence type="ECO:0000313" key="11">
    <source>
        <dbReference type="Proteomes" id="UP001153269"/>
    </source>
</evidence>
<dbReference type="InterPro" id="IPR050271">
    <property type="entry name" value="UDP-glycosyltransferase"/>
</dbReference>
<evidence type="ECO:0000256" key="7">
    <source>
        <dbReference type="ARBA" id="ARBA00023136"/>
    </source>
</evidence>
<dbReference type="Pfam" id="PF00201">
    <property type="entry name" value="UDPGT"/>
    <property type="match status" value="1"/>
</dbReference>
<dbReference type="AlphaFoldDB" id="A0A9N7Y7R2"/>
<evidence type="ECO:0000313" key="10">
    <source>
        <dbReference type="EMBL" id="CAB1415787.1"/>
    </source>
</evidence>
<comment type="subcellular location">
    <subcellularLocation>
        <location evidence="1">Membrane</location>
    </subcellularLocation>
</comment>
<reference evidence="10" key="1">
    <citation type="submission" date="2020-03" db="EMBL/GenBank/DDBJ databases">
        <authorList>
            <person name="Weist P."/>
        </authorList>
    </citation>
    <scope>NUCLEOTIDE SEQUENCE</scope>
</reference>
<keyword evidence="5 9" id="KW-0812">Transmembrane</keyword>
<gene>
    <name evidence="10" type="ORF">PLEPLA_LOCUS3505</name>
</gene>